<dbReference type="GeneID" id="9498750"/>
<name>D9Q0T8_ACIS3</name>
<dbReference type="eggNOG" id="arCOG01186">
    <property type="taxonomic scope" value="Archaea"/>
</dbReference>
<proteinExistence type="predicted"/>
<dbReference type="SUPFAM" id="SSF56112">
    <property type="entry name" value="Protein kinase-like (PK-like)"/>
    <property type="match status" value="1"/>
</dbReference>
<dbReference type="RefSeq" id="WP_013266438.1">
    <property type="nucleotide sequence ID" value="NC_014374.1"/>
</dbReference>
<gene>
    <name evidence="1" type="ordered locus">ASAC_0519</name>
</gene>
<dbReference type="OrthoDB" id="45966at2157"/>
<reference evidence="1 2" key="1">
    <citation type="journal article" date="2010" name="Appl. Environ. Microbiol.">
        <title>The genome sequence of the crenarchaeon Acidilobus saccharovorans supports a new order, Acidilobales, and suggests an important ecological role in terrestrial acidic hot springs.</title>
        <authorList>
            <person name="Mardanov A.V."/>
            <person name="Svetlitchnyi V.A."/>
            <person name="Beletsky A.V."/>
            <person name="Prokofeva M.I."/>
            <person name="Bonch-Osmolovskaya E.A."/>
            <person name="Ravin N.V."/>
            <person name="Skryabin K.G."/>
        </authorList>
    </citation>
    <scope>NUCLEOTIDE SEQUENCE [LARGE SCALE GENOMIC DNA]</scope>
    <source>
        <strain evidence="2">DSM 16705 / JCM 18335 / VKM B-2471 / 345-15</strain>
    </source>
</reference>
<evidence type="ECO:0008006" key="3">
    <source>
        <dbReference type="Google" id="ProtNLM"/>
    </source>
</evidence>
<evidence type="ECO:0000313" key="2">
    <source>
        <dbReference type="Proteomes" id="UP000000346"/>
    </source>
</evidence>
<sequence length="448" mass="49435">MSYVKGPSYAIRVVEGLATPKVNGREVTVGAELLRLDASLGVMGESLASLLLPAVDYSSDLASIVKSYRTRVVVEEASEAITRLGPLAGLAKVPPYFFPIARMSKLSWLYSCIFNESTRNVDLLGEIYSDYAKLVGDLTPEGYVKLSESKVKGSVASLISGIVKSVAAGISVAGAYMSFFMRSSECPPNVLLEDPYRTVVIPEGILFSSCRWTSHPVELEMERATCRRSSLLYSSLLCEDGNSRAVIKDYGYGTFKWLFAGVVSITAYPFIQTPSGRASNEYRRLLELRQYVRTPRVLALCINPMEASMVRDYVDGSDVLRSRDPAHWQEAGRVLATVHRSGYALGDPNPSNVVIGRDGAWLIDVEQAGKFTPQRGAWDLAVFFYYSRFFGAPLDLVKESLRSYASSLEPSLWKKVRGQLFSARLAPFLASLPLLFFELRSAVESIKP</sequence>
<keyword evidence="2" id="KW-1185">Reference proteome</keyword>
<evidence type="ECO:0000313" key="1">
    <source>
        <dbReference type="EMBL" id="ADL18926.1"/>
    </source>
</evidence>
<dbReference type="InterPro" id="IPR011009">
    <property type="entry name" value="Kinase-like_dom_sf"/>
</dbReference>
<dbReference type="KEGG" id="asc:ASAC_0519"/>
<dbReference type="Proteomes" id="UP000000346">
    <property type="component" value="Chromosome"/>
</dbReference>
<dbReference type="InParanoid" id="D9Q0T8"/>
<organism evidence="1 2">
    <name type="scientific">Acidilobus saccharovorans (strain DSM 16705 / JCM 18335 / VKM B-2471 / 345-15)</name>
    <dbReference type="NCBI Taxonomy" id="666510"/>
    <lineage>
        <taxon>Archaea</taxon>
        <taxon>Thermoproteota</taxon>
        <taxon>Thermoprotei</taxon>
        <taxon>Acidilobales</taxon>
        <taxon>Acidilobaceae</taxon>
        <taxon>Acidilobus</taxon>
    </lineage>
</organism>
<dbReference type="AlphaFoldDB" id="D9Q0T8"/>
<dbReference type="STRING" id="666510.ASAC_0519"/>
<accession>D9Q0T8</accession>
<dbReference type="HOGENOM" id="CLU_610613_0_0_2"/>
<protein>
    <recommendedName>
        <fullName evidence="3">Mn2+-dependent serine/threonine protein kinase</fullName>
    </recommendedName>
</protein>
<dbReference type="EMBL" id="CP001742">
    <property type="protein sequence ID" value="ADL18926.1"/>
    <property type="molecule type" value="Genomic_DNA"/>
</dbReference>